<evidence type="ECO:0000256" key="1">
    <source>
        <dbReference type="SAM" id="MobiDB-lite"/>
    </source>
</evidence>
<protein>
    <submittedName>
        <fullName evidence="2">Uncharacterized protein</fullName>
    </submittedName>
</protein>
<evidence type="ECO:0000313" key="2">
    <source>
        <dbReference type="EMBL" id="OWA55551.1"/>
    </source>
</evidence>
<accession>A0A9X6RQ77</accession>
<evidence type="ECO:0000313" key="3">
    <source>
        <dbReference type="Proteomes" id="UP000192578"/>
    </source>
</evidence>
<dbReference type="EMBL" id="MTYJ01000948">
    <property type="protein sequence ID" value="OWA55551.1"/>
    <property type="molecule type" value="Genomic_DNA"/>
</dbReference>
<keyword evidence="3" id="KW-1185">Reference proteome</keyword>
<comment type="caution">
    <text evidence="2">The sequence shown here is derived from an EMBL/GenBank/DDBJ whole genome shotgun (WGS) entry which is preliminary data.</text>
</comment>
<organism evidence="2 3">
    <name type="scientific">Hypsibius exemplaris</name>
    <name type="common">Freshwater tardigrade</name>
    <dbReference type="NCBI Taxonomy" id="2072580"/>
    <lineage>
        <taxon>Eukaryota</taxon>
        <taxon>Metazoa</taxon>
        <taxon>Ecdysozoa</taxon>
        <taxon>Tardigrada</taxon>
        <taxon>Eutardigrada</taxon>
        <taxon>Parachela</taxon>
        <taxon>Hypsibioidea</taxon>
        <taxon>Hypsibiidae</taxon>
        <taxon>Hypsibius</taxon>
    </lineage>
</organism>
<gene>
    <name evidence="2" type="ORF">BV898_19935</name>
</gene>
<feature type="region of interest" description="Disordered" evidence="1">
    <location>
        <begin position="117"/>
        <end position="139"/>
    </location>
</feature>
<name>A0A9X6RQ77_HYPEX</name>
<reference evidence="3" key="1">
    <citation type="submission" date="2017-01" db="EMBL/GenBank/DDBJ databases">
        <title>Comparative genomics of anhydrobiosis in the tardigrade Hypsibius dujardini.</title>
        <authorList>
            <person name="Yoshida Y."/>
            <person name="Koutsovoulos G."/>
            <person name="Laetsch D."/>
            <person name="Stevens L."/>
            <person name="Kumar S."/>
            <person name="Horikawa D."/>
            <person name="Ishino K."/>
            <person name="Komine S."/>
            <person name="Tomita M."/>
            <person name="Blaxter M."/>
            <person name="Arakawa K."/>
        </authorList>
    </citation>
    <scope>NUCLEOTIDE SEQUENCE [LARGE SCALE GENOMIC DNA]</scope>
    <source>
        <strain evidence="3">Z151</strain>
    </source>
</reference>
<dbReference type="Proteomes" id="UP000192578">
    <property type="component" value="Unassembled WGS sequence"/>
</dbReference>
<proteinExistence type="predicted"/>
<dbReference type="AlphaFoldDB" id="A0A9X6RQ77"/>
<feature type="compositionally biased region" description="Basic and acidic residues" evidence="1">
    <location>
        <begin position="118"/>
        <end position="133"/>
    </location>
</feature>
<sequence length="139" mass="15963">MNKRYGQHKSSNLVSPRRYPLELEETHFGMGDTESFERRAQAVRQFCRTHRRFYMPLHRLKGGLLHTGADRKNFEPNGTTSPRFEEYLRTREASTAAASVEPAFQREPIMTAKILAETQEKDRAQPAIAREKLGSTPAD</sequence>